<dbReference type="InterPro" id="IPR001507">
    <property type="entry name" value="ZP_dom"/>
</dbReference>
<dbReference type="Proteomes" id="UP001152795">
    <property type="component" value="Unassembled WGS sequence"/>
</dbReference>
<dbReference type="OrthoDB" id="5965424at2759"/>
<dbReference type="SMART" id="SM00241">
    <property type="entry name" value="ZP"/>
    <property type="match status" value="1"/>
</dbReference>
<dbReference type="Pfam" id="PF23344">
    <property type="entry name" value="ZP-N"/>
    <property type="match status" value="1"/>
</dbReference>
<comment type="caution">
    <text evidence="3">The sequence shown here is derived from an EMBL/GenBank/DDBJ whole genome shotgun (WGS) entry which is preliminary data.</text>
</comment>
<dbReference type="InterPro" id="IPR055355">
    <property type="entry name" value="ZP-C"/>
</dbReference>
<dbReference type="Gene3D" id="2.60.40.3210">
    <property type="entry name" value="Zona pellucida, ZP-N domain"/>
    <property type="match status" value="1"/>
</dbReference>
<keyword evidence="2" id="KW-1015">Disulfide bond</keyword>
<gene>
    <name evidence="3" type="ORF">PACLA_8A072097</name>
</gene>
<evidence type="ECO:0000313" key="3">
    <source>
        <dbReference type="EMBL" id="CAB4037932.1"/>
    </source>
</evidence>
<name>A0A7D9JZP0_PARCT</name>
<dbReference type="AlphaFoldDB" id="A0A7D9JZP0"/>
<evidence type="ECO:0000256" key="2">
    <source>
        <dbReference type="ARBA" id="ARBA00023157"/>
    </source>
</evidence>
<keyword evidence="1" id="KW-0732">Signal</keyword>
<dbReference type="Pfam" id="PF00100">
    <property type="entry name" value="Zona_pellucida"/>
    <property type="match status" value="1"/>
</dbReference>
<evidence type="ECO:0000313" key="4">
    <source>
        <dbReference type="Proteomes" id="UP001152795"/>
    </source>
</evidence>
<proteinExistence type="predicted"/>
<evidence type="ECO:0000256" key="1">
    <source>
        <dbReference type="ARBA" id="ARBA00022729"/>
    </source>
</evidence>
<dbReference type="PANTHER" id="PTHR14002">
    <property type="entry name" value="ENDOGLIN/TGF-BETA RECEPTOR TYPE III"/>
    <property type="match status" value="1"/>
</dbReference>
<dbReference type="PANTHER" id="PTHR14002:SF45">
    <property type="entry name" value="ZP DOMAIN-CONTAINING PROTEIN"/>
    <property type="match status" value="1"/>
</dbReference>
<accession>A0A7D9JZP0</accession>
<sequence length="260" mass="29463">MKIVIQKSRLNVSSPSQLQLLDSSCKPQETKSYYIFTTSLTGCGTTMTTENGGKTVSFHNKVVERLSAFNKSISRSKEIQLPFKCNYPQSYLVSSSTFGLADLIIAPNNASKEDKISLMVGLYKDQSFSEPLVGDPSLNQRLYVEIGLNTTNTNSDELSFGIKLNECYVTAKSSLAEYKYVLIERGCQKDKTVTFHKSSGQTTRFSFLVFRFRGLHHYNTRVHCRVSVCDKKNKSCHLGCRLSKRGKRMLSDDQQIRYFF</sequence>
<organism evidence="3 4">
    <name type="scientific">Paramuricea clavata</name>
    <name type="common">Red gorgonian</name>
    <name type="synonym">Violescent sea-whip</name>
    <dbReference type="NCBI Taxonomy" id="317549"/>
    <lineage>
        <taxon>Eukaryota</taxon>
        <taxon>Metazoa</taxon>
        <taxon>Cnidaria</taxon>
        <taxon>Anthozoa</taxon>
        <taxon>Octocorallia</taxon>
        <taxon>Malacalcyonacea</taxon>
        <taxon>Plexauridae</taxon>
        <taxon>Paramuricea</taxon>
    </lineage>
</organism>
<keyword evidence="4" id="KW-1185">Reference proteome</keyword>
<dbReference type="InterPro" id="IPR042235">
    <property type="entry name" value="ZP-C_dom"/>
</dbReference>
<protein>
    <submittedName>
        <fullName evidence="3">Uncharacterized protein</fullName>
    </submittedName>
</protein>
<reference evidence="3" key="1">
    <citation type="submission" date="2020-04" db="EMBL/GenBank/DDBJ databases">
        <authorList>
            <person name="Alioto T."/>
            <person name="Alioto T."/>
            <person name="Gomez Garrido J."/>
        </authorList>
    </citation>
    <scope>NUCLEOTIDE SEQUENCE</scope>
    <source>
        <strain evidence="3">A484AB</strain>
    </source>
</reference>
<dbReference type="Gene3D" id="2.60.40.4100">
    <property type="entry name" value="Zona pellucida, ZP-C domain"/>
    <property type="match status" value="1"/>
</dbReference>
<dbReference type="EMBL" id="CACRXK020023624">
    <property type="protein sequence ID" value="CAB4037932.1"/>
    <property type="molecule type" value="Genomic_DNA"/>
</dbReference>
<dbReference type="PROSITE" id="PS51034">
    <property type="entry name" value="ZP_2"/>
    <property type="match status" value="1"/>
</dbReference>
<dbReference type="InterPro" id="IPR055356">
    <property type="entry name" value="ZP-N"/>
</dbReference>